<name>A0A6E8W8B3_ANOCL</name>
<comment type="subcellular location">
    <subcellularLocation>
        <location evidence="1">Cell membrane</location>
        <topology evidence="1">Single-pass membrane protein</topology>
    </subcellularLocation>
</comment>
<evidence type="ECO:0000256" key="7">
    <source>
        <dbReference type="ARBA" id="ARBA00023065"/>
    </source>
</evidence>
<dbReference type="GO" id="GO:0034220">
    <property type="term" value="P:monoatomic ion transmembrane transport"/>
    <property type="evidence" value="ECO:0007669"/>
    <property type="project" value="UniProtKB-KW"/>
</dbReference>
<dbReference type="PANTHER" id="PTHR46473">
    <property type="entry name" value="GH08155P"/>
    <property type="match status" value="1"/>
</dbReference>
<evidence type="ECO:0000256" key="5">
    <source>
        <dbReference type="ARBA" id="ARBA00022729"/>
    </source>
</evidence>
<dbReference type="InterPro" id="IPR051432">
    <property type="entry name" value="KCNMA1_auxiliary"/>
</dbReference>
<dbReference type="AlphaFoldDB" id="A0A6E8W8B3"/>
<proteinExistence type="predicted"/>
<dbReference type="VEuPathDB" id="VectorBase:ACON2_031040"/>
<keyword evidence="6" id="KW-1133">Transmembrane helix</keyword>
<evidence type="ECO:0000313" key="12">
    <source>
        <dbReference type="EnsemblMetazoa" id="ACON012495-PA"/>
    </source>
</evidence>
<evidence type="ECO:0000256" key="10">
    <source>
        <dbReference type="ARBA" id="ARBA00023303"/>
    </source>
</evidence>
<keyword evidence="10" id="KW-0407">Ion channel</keyword>
<evidence type="ECO:0000313" key="13">
    <source>
        <dbReference type="Proteomes" id="UP001105220"/>
    </source>
</evidence>
<feature type="signal peptide" evidence="11">
    <location>
        <begin position="1"/>
        <end position="21"/>
    </location>
</feature>
<keyword evidence="9" id="KW-1015">Disulfide bond</keyword>
<accession>A0A6E8W8B3</accession>
<evidence type="ECO:0000256" key="6">
    <source>
        <dbReference type="ARBA" id="ARBA00022989"/>
    </source>
</evidence>
<evidence type="ECO:0000256" key="1">
    <source>
        <dbReference type="ARBA" id="ARBA00004162"/>
    </source>
</evidence>
<reference evidence="12" key="2">
    <citation type="submission" date="2020-05" db="UniProtKB">
        <authorList>
            <consortium name="EnsemblMetazoa"/>
        </authorList>
    </citation>
    <scope>IDENTIFICATION</scope>
    <source>
        <strain evidence="12">Ngousso</strain>
    </source>
</reference>
<keyword evidence="5 11" id="KW-0732">Signal</keyword>
<dbReference type="InterPro" id="IPR001611">
    <property type="entry name" value="Leu-rich_rpt"/>
</dbReference>
<evidence type="ECO:0000256" key="11">
    <source>
        <dbReference type="SAM" id="SignalP"/>
    </source>
</evidence>
<keyword evidence="4" id="KW-0812">Transmembrane</keyword>
<dbReference type="Gene3D" id="3.80.10.10">
    <property type="entry name" value="Ribonuclease Inhibitor"/>
    <property type="match status" value="1"/>
</dbReference>
<dbReference type="VEuPathDB" id="VectorBase:ACMO_004632"/>
<dbReference type="GO" id="GO:0005886">
    <property type="term" value="C:plasma membrane"/>
    <property type="evidence" value="ECO:0007669"/>
    <property type="project" value="UniProtKB-SubCell"/>
</dbReference>
<dbReference type="EnsemblMetazoa" id="ACON012495-RA">
    <property type="protein sequence ID" value="ACON012495-PA"/>
    <property type="gene ID" value="ACON012495"/>
</dbReference>
<evidence type="ECO:0000256" key="4">
    <source>
        <dbReference type="ARBA" id="ARBA00022692"/>
    </source>
</evidence>
<evidence type="ECO:0000256" key="2">
    <source>
        <dbReference type="ARBA" id="ARBA00022448"/>
    </source>
</evidence>
<keyword evidence="8" id="KW-0472">Membrane</keyword>
<dbReference type="VEuPathDB" id="VectorBase:ACON012495"/>
<dbReference type="Pfam" id="PF13855">
    <property type="entry name" value="LRR_8"/>
    <property type="match status" value="1"/>
</dbReference>
<organism evidence="12 13">
    <name type="scientific">Anopheles coluzzii</name>
    <name type="common">African malaria mosquito</name>
    <dbReference type="NCBI Taxonomy" id="1518534"/>
    <lineage>
        <taxon>Eukaryota</taxon>
        <taxon>Metazoa</taxon>
        <taxon>Ecdysozoa</taxon>
        <taxon>Arthropoda</taxon>
        <taxon>Hexapoda</taxon>
        <taxon>Insecta</taxon>
        <taxon>Pterygota</taxon>
        <taxon>Neoptera</taxon>
        <taxon>Endopterygota</taxon>
        <taxon>Diptera</taxon>
        <taxon>Nematocera</taxon>
        <taxon>Culicoidea</taxon>
        <taxon>Culicidae</taxon>
        <taxon>Anophelinae</taxon>
        <taxon>Anopheles</taxon>
    </lineage>
</organism>
<feature type="chain" id="PRO_5026100073" evidence="11">
    <location>
        <begin position="22"/>
        <end position="256"/>
    </location>
</feature>
<reference key="1">
    <citation type="journal article" date="2019" name="Genes (Basel)">
        <title>A High-Quality De novo Genome Assembly from a Single Mosquito Using PacBio Sequencing.</title>
        <authorList>
            <person name="Kingan S.B."/>
            <person name="Heaton H."/>
            <person name="Cudini J."/>
            <person name="Lambert C.C."/>
            <person name="Baybayan P."/>
            <person name="Galvin B.D."/>
            <person name="Durbin R."/>
            <person name="Korlach J."/>
            <person name="Lawniczak M.K.N."/>
        </authorList>
    </citation>
    <scope>NUCLEOTIDE SEQUENCE [LARGE SCALE GENOMIC DNA]</scope>
    <source>
        <strain>Mali-NIH</strain>
    </source>
</reference>
<dbReference type="SUPFAM" id="SSF52058">
    <property type="entry name" value="L domain-like"/>
    <property type="match status" value="1"/>
</dbReference>
<evidence type="ECO:0000256" key="3">
    <source>
        <dbReference type="ARBA" id="ARBA00022475"/>
    </source>
</evidence>
<protein>
    <submittedName>
        <fullName evidence="12">Uncharacterized protein</fullName>
    </submittedName>
</protein>
<evidence type="ECO:0000256" key="8">
    <source>
        <dbReference type="ARBA" id="ARBA00023136"/>
    </source>
</evidence>
<keyword evidence="13" id="KW-1185">Reference proteome</keyword>
<dbReference type="PANTHER" id="PTHR46473:SF10">
    <property type="entry name" value="LD45603P-RELATED"/>
    <property type="match status" value="1"/>
</dbReference>
<keyword evidence="3" id="KW-1003">Cell membrane</keyword>
<keyword evidence="7" id="KW-0406">Ion transport</keyword>
<dbReference type="InterPro" id="IPR032675">
    <property type="entry name" value="LRR_dom_sf"/>
</dbReference>
<evidence type="ECO:0000256" key="9">
    <source>
        <dbReference type="ARBA" id="ARBA00023157"/>
    </source>
</evidence>
<dbReference type="Proteomes" id="UP001105220">
    <property type="component" value="Unplaced"/>
</dbReference>
<dbReference type="PROSITE" id="PS51450">
    <property type="entry name" value="LRR"/>
    <property type="match status" value="1"/>
</dbReference>
<sequence>NVIYLLRKLTIIASLCVFVKGRYSHVSCQVVENKWCTVQRLQITDRTNVRSLVFPDDRYEKIRIGQYYSFINTDSIIVIFSGELFYRMRRVRYLHMNGVRMVGLDMPDTIIELDVSDNWLSRVYIDPEKRYNLRKLIMRNNLLTNIAGFKYLIKLEELNLSENMLHTVNFVVFSFIPYIRLIDLARNRILFTSGGQSVISLDFLETLNMAENKLTTLDIGVWLFPSLLTLNLTGNPIGLLSLSNHYSFSRLTNILL</sequence>
<keyword evidence="2" id="KW-0813">Transport</keyword>